<comment type="similarity">
    <text evidence="6">Belongs to the PTH family.</text>
</comment>
<dbReference type="CDD" id="cd00462">
    <property type="entry name" value="PTH"/>
    <property type="match status" value="1"/>
</dbReference>
<protein>
    <recommendedName>
        <fullName evidence="5 6">Peptidyl-tRNA hydrolase</fullName>
        <shortName evidence="6">Pth</shortName>
        <ecNumber evidence="1 6">3.1.1.29</ecNumber>
    </recommendedName>
</protein>
<sequence>MKLVVGLGNPGKKYDDTRHNVGFDLIGELAKRWFADPVREKHQSLIAEANYSGEKVLLVAPQTFMNLSGVAVRLVMDFYKLTADDLLVACDDFNIPLGTLRLKPKGSAGGQNGLNNIIQQVGTQEVPRLRIGIGPVPERWSTVDFVLGKFSRDEQQLADQSVRRAADAVECWLTDGIGSAMNRFN</sequence>
<evidence type="ECO:0000256" key="3">
    <source>
        <dbReference type="ARBA" id="ARBA00022801"/>
    </source>
</evidence>
<feature type="site" description="Stabilizes the basic form of H active site to accept a proton" evidence="6">
    <location>
        <position position="91"/>
    </location>
</feature>
<feature type="site" description="Discriminates between blocked and unblocked aminoacyl-tRNA" evidence="6">
    <location>
        <position position="9"/>
    </location>
</feature>
<accession>A0A518ASR2</accession>
<dbReference type="AlphaFoldDB" id="A0A518ASR2"/>
<keyword evidence="8" id="KW-1185">Reference proteome</keyword>
<dbReference type="InterPro" id="IPR001328">
    <property type="entry name" value="Pept_tRNA_hydro"/>
</dbReference>
<dbReference type="GO" id="GO:0000049">
    <property type="term" value="F:tRNA binding"/>
    <property type="evidence" value="ECO:0007669"/>
    <property type="project" value="UniProtKB-UniRule"/>
</dbReference>
<dbReference type="RefSeq" id="WP_145249121.1">
    <property type="nucleotide sequence ID" value="NZ_CP036278.1"/>
</dbReference>
<keyword evidence="2 6" id="KW-0820">tRNA-binding</keyword>
<dbReference type="OrthoDB" id="9800507at2"/>
<feature type="binding site" evidence="6">
    <location>
        <position position="14"/>
    </location>
    <ligand>
        <name>tRNA</name>
        <dbReference type="ChEBI" id="CHEBI:17843"/>
    </ligand>
</feature>
<dbReference type="InterPro" id="IPR036416">
    <property type="entry name" value="Pept_tRNA_hydro_sf"/>
</dbReference>
<dbReference type="EC" id="3.1.1.29" evidence="1 6"/>
<dbReference type="NCBIfam" id="TIGR00447">
    <property type="entry name" value="pth"/>
    <property type="match status" value="1"/>
</dbReference>
<dbReference type="Gene3D" id="3.40.50.1470">
    <property type="entry name" value="Peptidyl-tRNA hydrolase"/>
    <property type="match status" value="1"/>
</dbReference>
<comment type="function">
    <text evidence="6">Catalyzes the release of premature peptidyl moieties from peptidyl-tRNA molecules trapped in stalled 50S ribosomal subunits, and thus maintains levels of free tRNAs and 50S ribosomes.</text>
</comment>
<dbReference type="HAMAP" id="MF_00083">
    <property type="entry name" value="Pept_tRNA_hydro_bact"/>
    <property type="match status" value="1"/>
</dbReference>
<dbReference type="EMBL" id="CP036278">
    <property type="protein sequence ID" value="QDU57768.1"/>
    <property type="molecule type" value="Genomic_DNA"/>
</dbReference>
<keyword evidence="4 6" id="KW-0694">RNA-binding</keyword>
<dbReference type="Proteomes" id="UP000315750">
    <property type="component" value="Chromosome"/>
</dbReference>
<name>A0A518ASR2_9BACT</name>
<comment type="catalytic activity">
    <reaction evidence="6">
        <text>an N-acyl-L-alpha-aminoacyl-tRNA + H2O = an N-acyl-L-amino acid + a tRNA + H(+)</text>
        <dbReference type="Rhea" id="RHEA:54448"/>
        <dbReference type="Rhea" id="RHEA-COMP:10123"/>
        <dbReference type="Rhea" id="RHEA-COMP:13883"/>
        <dbReference type="ChEBI" id="CHEBI:15377"/>
        <dbReference type="ChEBI" id="CHEBI:15378"/>
        <dbReference type="ChEBI" id="CHEBI:59874"/>
        <dbReference type="ChEBI" id="CHEBI:78442"/>
        <dbReference type="ChEBI" id="CHEBI:138191"/>
        <dbReference type="EC" id="3.1.1.29"/>
    </reaction>
</comment>
<keyword evidence="3 6" id="KW-0378">Hydrolase</keyword>
<dbReference type="GO" id="GO:0072344">
    <property type="term" value="P:rescue of stalled ribosome"/>
    <property type="evidence" value="ECO:0007669"/>
    <property type="project" value="UniProtKB-UniRule"/>
</dbReference>
<dbReference type="GO" id="GO:0006515">
    <property type="term" value="P:protein quality control for misfolded or incompletely synthesized proteins"/>
    <property type="evidence" value="ECO:0007669"/>
    <property type="project" value="UniProtKB-UniRule"/>
</dbReference>
<gene>
    <name evidence="6 7" type="primary">pth</name>
    <name evidence="7" type="ORF">Pan181_39900</name>
</gene>
<evidence type="ECO:0000313" key="8">
    <source>
        <dbReference type="Proteomes" id="UP000315750"/>
    </source>
</evidence>
<comment type="subunit">
    <text evidence="6">Monomer.</text>
</comment>
<evidence type="ECO:0000256" key="6">
    <source>
        <dbReference type="HAMAP-Rule" id="MF_00083"/>
    </source>
</evidence>
<evidence type="ECO:0000256" key="2">
    <source>
        <dbReference type="ARBA" id="ARBA00022555"/>
    </source>
</evidence>
<evidence type="ECO:0000313" key="7">
    <source>
        <dbReference type="EMBL" id="QDU57768.1"/>
    </source>
</evidence>
<comment type="subcellular location">
    <subcellularLocation>
        <location evidence="6">Cytoplasm</location>
    </subcellularLocation>
</comment>
<dbReference type="GO" id="GO:0005737">
    <property type="term" value="C:cytoplasm"/>
    <property type="evidence" value="ECO:0007669"/>
    <property type="project" value="UniProtKB-SubCell"/>
</dbReference>
<dbReference type="GO" id="GO:0004045">
    <property type="term" value="F:peptidyl-tRNA hydrolase activity"/>
    <property type="evidence" value="ECO:0007669"/>
    <property type="project" value="UniProtKB-UniRule"/>
</dbReference>
<proteinExistence type="inferred from homology"/>
<feature type="active site" description="Proton acceptor" evidence="6">
    <location>
        <position position="19"/>
    </location>
</feature>
<evidence type="ECO:0000256" key="5">
    <source>
        <dbReference type="ARBA" id="ARBA00050038"/>
    </source>
</evidence>
<keyword evidence="6" id="KW-0963">Cytoplasm</keyword>
<dbReference type="PANTHER" id="PTHR17224">
    <property type="entry name" value="PEPTIDYL-TRNA HYDROLASE"/>
    <property type="match status" value="1"/>
</dbReference>
<comment type="function">
    <text evidence="6">Hydrolyzes ribosome-free peptidyl-tRNAs (with 1 or more amino acids incorporated), which drop off the ribosome during protein synthesis, or as a result of ribosome stalling.</text>
</comment>
<reference evidence="7 8" key="1">
    <citation type="submission" date="2019-02" db="EMBL/GenBank/DDBJ databases">
        <title>Deep-cultivation of Planctomycetes and their phenomic and genomic characterization uncovers novel biology.</title>
        <authorList>
            <person name="Wiegand S."/>
            <person name="Jogler M."/>
            <person name="Boedeker C."/>
            <person name="Pinto D."/>
            <person name="Vollmers J."/>
            <person name="Rivas-Marin E."/>
            <person name="Kohn T."/>
            <person name="Peeters S.H."/>
            <person name="Heuer A."/>
            <person name="Rast P."/>
            <person name="Oberbeckmann S."/>
            <person name="Bunk B."/>
            <person name="Jeske O."/>
            <person name="Meyerdierks A."/>
            <person name="Storesund J.E."/>
            <person name="Kallscheuer N."/>
            <person name="Luecker S."/>
            <person name="Lage O.M."/>
            <person name="Pohl T."/>
            <person name="Merkel B.J."/>
            <person name="Hornburger P."/>
            <person name="Mueller R.-W."/>
            <person name="Bruemmer F."/>
            <person name="Labrenz M."/>
            <person name="Spormann A.M."/>
            <person name="Op den Camp H."/>
            <person name="Overmann J."/>
            <person name="Amann R."/>
            <person name="Jetten M.S.M."/>
            <person name="Mascher T."/>
            <person name="Medema M.H."/>
            <person name="Devos D.P."/>
            <person name="Kaster A.-K."/>
            <person name="Ovreas L."/>
            <person name="Rohde M."/>
            <person name="Galperin M.Y."/>
            <person name="Jogler C."/>
        </authorList>
    </citation>
    <scope>NUCLEOTIDE SEQUENCE [LARGE SCALE GENOMIC DNA]</scope>
    <source>
        <strain evidence="7 8">Pan181</strain>
    </source>
</reference>
<dbReference type="FunFam" id="3.40.50.1470:FF:000001">
    <property type="entry name" value="Peptidyl-tRNA hydrolase"/>
    <property type="match status" value="1"/>
</dbReference>
<feature type="binding site" evidence="6">
    <location>
        <position position="64"/>
    </location>
    <ligand>
        <name>tRNA</name>
        <dbReference type="ChEBI" id="CHEBI:17843"/>
    </ligand>
</feature>
<dbReference type="PANTHER" id="PTHR17224:SF1">
    <property type="entry name" value="PEPTIDYL-TRNA HYDROLASE"/>
    <property type="match status" value="1"/>
</dbReference>
<dbReference type="SUPFAM" id="SSF53178">
    <property type="entry name" value="Peptidyl-tRNA hydrolase-like"/>
    <property type="match status" value="1"/>
</dbReference>
<feature type="binding site" evidence="6">
    <location>
        <position position="112"/>
    </location>
    <ligand>
        <name>tRNA</name>
        <dbReference type="ChEBI" id="CHEBI:17843"/>
    </ligand>
</feature>
<evidence type="ECO:0000256" key="1">
    <source>
        <dbReference type="ARBA" id="ARBA00013260"/>
    </source>
</evidence>
<feature type="binding site" evidence="6">
    <location>
        <position position="66"/>
    </location>
    <ligand>
        <name>tRNA</name>
        <dbReference type="ChEBI" id="CHEBI:17843"/>
    </ligand>
</feature>
<evidence type="ECO:0000256" key="4">
    <source>
        <dbReference type="ARBA" id="ARBA00022884"/>
    </source>
</evidence>
<dbReference type="Pfam" id="PF01195">
    <property type="entry name" value="Pept_tRNA_hydro"/>
    <property type="match status" value="1"/>
</dbReference>
<dbReference type="KEGG" id="amuc:Pan181_39900"/>
<organism evidence="7 8">
    <name type="scientific">Aeoliella mucimassa</name>
    <dbReference type="NCBI Taxonomy" id="2527972"/>
    <lineage>
        <taxon>Bacteria</taxon>
        <taxon>Pseudomonadati</taxon>
        <taxon>Planctomycetota</taxon>
        <taxon>Planctomycetia</taxon>
        <taxon>Pirellulales</taxon>
        <taxon>Lacipirellulaceae</taxon>
        <taxon>Aeoliella</taxon>
    </lineage>
</organism>